<dbReference type="KEGG" id="msil:METEAL_35600"/>
<dbReference type="PANTHER" id="PTHR43030">
    <property type="entry name" value="PHOSPHOENOLPYRUVATE SYNTHASE"/>
    <property type="match status" value="1"/>
</dbReference>
<organism evidence="16 17">
    <name type="scientific">Mesoterricola silvestris</name>
    <dbReference type="NCBI Taxonomy" id="2927979"/>
    <lineage>
        <taxon>Bacteria</taxon>
        <taxon>Pseudomonadati</taxon>
        <taxon>Acidobacteriota</taxon>
        <taxon>Holophagae</taxon>
        <taxon>Holophagales</taxon>
        <taxon>Holophagaceae</taxon>
        <taxon>Mesoterricola</taxon>
    </lineage>
</organism>
<dbReference type="Gene3D" id="3.30.1490.20">
    <property type="entry name" value="ATP-grasp fold, A domain"/>
    <property type="match status" value="1"/>
</dbReference>
<evidence type="ECO:0000256" key="9">
    <source>
        <dbReference type="ARBA" id="ARBA00022741"/>
    </source>
</evidence>
<dbReference type="Proteomes" id="UP001238179">
    <property type="component" value="Chromosome"/>
</dbReference>
<dbReference type="EC" id="2.7.9.2" evidence="5"/>
<evidence type="ECO:0000256" key="6">
    <source>
        <dbReference type="ARBA" id="ARBA00021623"/>
    </source>
</evidence>
<evidence type="ECO:0000313" key="17">
    <source>
        <dbReference type="Proteomes" id="UP001238179"/>
    </source>
</evidence>
<dbReference type="PANTHER" id="PTHR43030:SF1">
    <property type="entry name" value="PHOSPHOENOLPYRUVATE SYNTHASE"/>
    <property type="match status" value="1"/>
</dbReference>
<evidence type="ECO:0000256" key="1">
    <source>
        <dbReference type="ARBA" id="ARBA00001946"/>
    </source>
</evidence>
<evidence type="ECO:0000256" key="3">
    <source>
        <dbReference type="ARBA" id="ARBA00004742"/>
    </source>
</evidence>
<dbReference type="InterPro" id="IPR002192">
    <property type="entry name" value="PPDK_AMP/ATP-bd"/>
</dbReference>
<accession>A0AA48GYV1</accession>
<keyword evidence="8" id="KW-0479">Metal-binding</keyword>
<feature type="domain" description="Pyruvate phosphate dikinase AMP/ATP-binding" evidence="15">
    <location>
        <begin position="337"/>
        <end position="713"/>
    </location>
</feature>
<dbReference type="EMBL" id="AP027080">
    <property type="protein sequence ID" value="BDU74386.1"/>
    <property type="molecule type" value="Genomic_DNA"/>
</dbReference>
<keyword evidence="9" id="KW-0547">Nucleotide-binding</keyword>
<evidence type="ECO:0000256" key="8">
    <source>
        <dbReference type="ARBA" id="ARBA00022723"/>
    </source>
</evidence>
<evidence type="ECO:0000256" key="13">
    <source>
        <dbReference type="ARBA" id="ARBA00033470"/>
    </source>
</evidence>
<dbReference type="AlphaFoldDB" id="A0AA48GYV1"/>
<dbReference type="RefSeq" id="WP_316413062.1">
    <property type="nucleotide sequence ID" value="NZ_AP027080.1"/>
</dbReference>
<keyword evidence="7" id="KW-0808">Transferase</keyword>
<keyword evidence="17" id="KW-1185">Reference proteome</keyword>
<comment type="pathway">
    <text evidence="3">Carbohydrate biosynthesis; gluconeogenesis.</text>
</comment>
<evidence type="ECO:0000259" key="15">
    <source>
        <dbReference type="Pfam" id="PF01326"/>
    </source>
</evidence>
<comment type="similarity">
    <text evidence="4">Belongs to the PEP-utilizing enzyme family.</text>
</comment>
<comment type="cofactor">
    <cofactor evidence="1">
        <name>Mg(2+)</name>
        <dbReference type="ChEBI" id="CHEBI:18420"/>
    </cofactor>
</comment>
<evidence type="ECO:0000256" key="7">
    <source>
        <dbReference type="ARBA" id="ARBA00022679"/>
    </source>
</evidence>
<keyword evidence="12" id="KW-0460">Magnesium</keyword>
<comment type="function">
    <text evidence="2">Catalyzes the phosphorylation of pyruvate to phosphoenolpyruvate.</text>
</comment>
<evidence type="ECO:0000256" key="4">
    <source>
        <dbReference type="ARBA" id="ARBA00007837"/>
    </source>
</evidence>
<keyword evidence="10" id="KW-0418">Kinase</keyword>
<name>A0AA48GYV1_9BACT</name>
<evidence type="ECO:0000256" key="12">
    <source>
        <dbReference type="ARBA" id="ARBA00022842"/>
    </source>
</evidence>
<evidence type="ECO:0000256" key="11">
    <source>
        <dbReference type="ARBA" id="ARBA00022840"/>
    </source>
</evidence>
<comment type="catalytic activity">
    <reaction evidence="14">
        <text>pyruvate + ATP + H2O = phosphoenolpyruvate + AMP + phosphate + 2 H(+)</text>
        <dbReference type="Rhea" id="RHEA:11364"/>
        <dbReference type="ChEBI" id="CHEBI:15361"/>
        <dbReference type="ChEBI" id="CHEBI:15377"/>
        <dbReference type="ChEBI" id="CHEBI:15378"/>
        <dbReference type="ChEBI" id="CHEBI:30616"/>
        <dbReference type="ChEBI" id="CHEBI:43474"/>
        <dbReference type="ChEBI" id="CHEBI:58702"/>
        <dbReference type="ChEBI" id="CHEBI:456215"/>
        <dbReference type="EC" id="2.7.9.2"/>
    </reaction>
</comment>
<reference evidence="17" key="1">
    <citation type="journal article" date="2023" name="Int. J. Syst. Evol. Microbiol.">
        <title>Mesoterricola silvestris gen. nov., sp. nov., Mesoterricola sediminis sp. nov., Geothrix oryzae sp. nov., Geothrix edaphica sp. nov., Geothrix rubra sp. nov., and Geothrix limicola sp. nov., six novel members of Acidobacteriota isolated from soils.</title>
        <authorList>
            <person name="Itoh H."/>
            <person name="Sugisawa Y."/>
            <person name="Mise K."/>
            <person name="Xu Z."/>
            <person name="Kuniyasu M."/>
            <person name="Ushijima N."/>
            <person name="Kawano K."/>
            <person name="Kobayashi E."/>
            <person name="Shiratori Y."/>
            <person name="Masuda Y."/>
            <person name="Senoo K."/>
        </authorList>
    </citation>
    <scope>NUCLEOTIDE SEQUENCE [LARGE SCALE GENOMIC DNA]</scope>
    <source>
        <strain evidence="17">W79</strain>
    </source>
</reference>
<proteinExistence type="inferred from homology"/>
<sequence>MSDKNFGQSRELQAIFAIAALLAREDLSLTQILQVVAEALPKGFKYEEVCQARIHFWGECFETKGFTPSPWTLRAPIVVRGETLGEVEVVYLENRSSRAPGNPFHLDQKKLVDLTAQKLGQLAEVRIAQHSGELVPAPAPPAPAQKPEWRYILDLLKEIDPALHHRLIRRLMNHATKVGVPGVQKLIAVFDPAIYATGEASSHGSNAPLPKRDMATMVKTFQEIEDIASIVFEDEDLTALLKQWMRQDKLGFLAIATEKRDIPLVEITEIVDRFCRETNEEIPALASQDDQNVRVALIRRFLTENLKFIGIAKRHLTVYDFGKILNHVVGPAQGNGKLGGKAAGLILGARILKRKAGGNALVDSVKTPKTWYITSDGIYNFLRHNSLEDLWSLKFSPVEEVRQTFPYLEQAFKNSFFSPEMYQQIQFAMDDLGEGPLIVRSSSLLEDSEGMAFSGKYRSLFLANVGSREDRLEALMDAVCEVYASVFGPDPIQYRAERGLLDFVEEMGIIIQKVVGRRVGKYFFPAFAGVAFSHNEYRWSPRLRREDGIVRMVAGLGTRAVDRLGSDFPFMLSPGQPKIRVNVTPEQVTHYAQSHMDVINLETGRFETLAVEDILKEAGDDYPLLEQIVSVLEDGFLKKPMKGMVSADKDDLVVTFSGLVERTDFVPQIRAILAILQEALGTAVDMEFAHDGDNLYLLQCRPQSRMEEEGLMQMPTKVAFDHKIFSASKFITNGYVPGIRYIVYVDPEEYRKIPDLADLVSIADAVNRLNGILPRRKFILMGPGRWGSRGDVTLGVGITYSGINNTSLLVEIARKKGNYVPDLSFGTHFFQDLVEAKIHYLALYPDDEGNLFNEEFLTNSPSVLTQLLPEHTRLEKAVRVIDVEQVFPGCHLEVVMDGNTDRALGYIRGAHEH</sequence>
<dbReference type="GO" id="GO:0046872">
    <property type="term" value="F:metal ion binding"/>
    <property type="evidence" value="ECO:0007669"/>
    <property type="project" value="UniProtKB-KW"/>
</dbReference>
<gene>
    <name evidence="16" type="ORF">METEAL_35600</name>
</gene>
<protein>
    <recommendedName>
        <fullName evidence="6">Phosphoenolpyruvate synthase</fullName>
        <ecNumber evidence="5">2.7.9.2</ecNumber>
    </recommendedName>
    <alternativeName>
        <fullName evidence="13">Pyruvate, water dikinase</fullName>
    </alternativeName>
</protein>
<dbReference type="Gene3D" id="3.30.470.20">
    <property type="entry name" value="ATP-grasp fold, B domain"/>
    <property type="match status" value="1"/>
</dbReference>
<dbReference type="SUPFAM" id="SSF56059">
    <property type="entry name" value="Glutathione synthetase ATP-binding domain-like"/>
    <property type="match status" value="1"/>
</dbReference>
<evidence type="ECO:0000256" key="14">
    <source>
        <dbReference type="ARBA" id="ARBA00047700"/>
    </source>
</evidence>
<dbReference type="Pfam" id="PF01326">
    <property type="entry name" value="PPDK_N"/>
    <property type="match status" value="1"/>
</dbReference>
<dbReference type="InterPro" id="IPR006319">
    <property type="entry name" value="PEP_synth"/>
</dbReference>
<evidence type="ECO:0000256" key="2">
    <source>
        <dbReference type="ARBA" id="ARBA00002988"/>
    </source>
</evidence>
<evidence type="ECO:0000256" key="10">
    <source>
        <dbReference type="ARBA" id="ARBA00022777"/>
    </source>
</evidence>
<dbReference type="GO" id="GO:0008986">
    <property type="term" value="F:pyruvate, water dikinase activity"/>
    <property type="evidence" value="ECO:0007669"/>
    <property type="project" value="UniProtKB-EC"/>
</dbReference>
<evidence type="ECO:0000256" key="5">
    <source>
        <dbReference type="ARBA" id="ARBA00011996"/>
    </source>
</evidence>
<keyword evidence="11" id="KW-0067">ATP-binding</keyword>
<dbReference type="InterPro" id="IPR013815">
    <property type="entry name" value="ATP_grasp_subdomain_1"/>
</dbReference>
<dbReference type="GO" id="GO:0005524">
    <property type="term" value="F:ATP binding"/>
    <property type="evidence" value="ECO:0007669"/>
    <property type="project" value="UniProtKB-KW"/>
</dbReference>
<evidence type="ECO:0000313" key="16">
    <source>
        <dbReference type="EMBL" id="BDU74386.1"/>
    </source>
</evidence>